<evidence type="ECO:0000256" key="4">
    <source>
        <dbReference type="ARBA" id="ARBA00022989"/>
    </source>
</evidence>
<dbReference type="PANTHER" id="PTHR21236:SF2">
    <property type="entry name" value="PROTEIN YIPF"/>
    <property type="match status" value="1"/>
</dbReference>
<accession>A0AAW0GTA9</accession>
<evidence type="ECO:0000313" key="8">
    <source>
        <dbReference type="EMBL" id="KAK7692731.1"/>
    </source>
</evidence>
<protein>
    <recommendedName>
        <fullName evidence="6">Protein YIP</fullName>
    </recommendedName>
</protein>
<feature type="transmembrane region" description="Helical" evidence="6">
    <location>
        <begin position="124"/>
        <end position="144"/>
    </location>
</feature>
<keyword evidence="5 6" id="KW-0472">Membrane</keyword>
<keyword evidence="3 6" id="KW-0812">Transmembrane</keyword>
<comment type="subcellular location">
    <subcellularLocation>
        <location evidence="6">Golgi apparatus membrane</location>
        <topology evidence="6">Multi-pass membrane protein</topology>
    </subcellularLocation>
    <subcellularLocation>
        <location evidence="1">Membrane</location>
        <topology evidence="1">Multi-pass membrane protein</topology>
    </subcellularLocation>
</comment>
<feature type="transmembrane region" description="Helical" evidence="6">
    <location>
        <begin position="182"/>
        <end position="202"/>
    </location>
</feature>
<comment type="similarity">
    <text evidence="2 6">Belongs to the YIP1 family.</text>
</comment>
<dbReference type="GO" id="GO:0000139">
    <property type="term" value="C:Golgi membrane"/>
    <property type="evidence" value="ECO:0007669"/>
    <property type="project" value="UniProtKB-SubCell"/>
</dbReference>
<evidence type="ECO:0000256" key="3">
    <source>
        <dbReference type="ARBA" id="ARBA00022692"/>
    </source>
</evidence>
<dbReference type="InterPro" id="IPR006977">
    <property type="entry name" value="Yip1_dom"/>
</dbReference>
<feature type="domain" description="Yip1" evidence="7">
    <location>
        <begin position="110"/>
        <end position="253"/>
    </location>
</feature>
<dbReference type="GO" id="GO:0006888">
    <property type="term" value="P:endoplasmic reticulum to Golgi vesicle-mediated transport"/>
    <property type="evidence" value="ECO:0007669"/>
    <property type="project" value="InterPro"/>
</dbReference>
<sequence length="267" mass="28383">MWQDNNLYGSGSQQAPYYGQPAAQPGVPLQFYAPSPVGSTFYTSSRSSLEGNVAAQGNMQQGAVPAYGGNIQSAGWWTAFGTGGLDGEPPLLEELGINFSHIRAKSLTVLNPFQRVDERIMDDADLAGPLLFIICFGVFLLFSGKPQFGYIYGVGLLGSASIYTLLNLMSERGIDAYRVVSVLGYCLLPMVGVGALSVMVTLDGMVGYVLSTLSILWCTYAASGIFVAVLQMSHQRLLVAYPVGLLYGCFALISVFNAAVGTHGSAK</sequence>
<evidence type="ECO:0000256" key="6">
    <source>
        <dbReference type="RuleBase" id="RU361264"/>
    </source>
</evidence>
<feature type="transmembrane region" description="Helical" evidence="6">
    <location>
        <begin position="208"/>
        <end position="230"/>
    </location>
</feature>
<reference evidence="8 9" key="1">
    <citation type="submission" date="2022-09" db="EMBL/GenBank/DDBJ databases">
        <authorList>
            <person name="Palmer J.M."/>
        </authorList>
    </citation>
    <scope>NUCLEOTIDE SEQUENCE [LARGE SCALE GENOMIC DNA]</scope>
    <source>
        <strain evidence="8 9">DSM 7382</strain>
    </source>
</reference>
<dbReference type="Pfam" id="PF04893">
    <property type="entry name" value="Yip1"/>
    <property type="match status" value="1"/>
</dbReference>
<feature type="transmembrane region" description="Helical" evidence="6">
    <location>
        <begin position="237"/>
        <end position="260"/>
    </location>
</feature>
<name>A0AAW0GTA9_9APHY</name>
<dbReference type="AlphaFoldDB" id="A0AAW0GTA9"/>
<dbReference type="InterPro" id="IPR045231">
    <property type="entry name" value="Yip1/4-like"/>
</dbReference>
<keyword evidence="4 6" id="KW-1133">Transmembrane helix</keyword>
<proteinExistence type="inferred from homology"/>
<dbReference type="Proteomes" id="UP001385951">
    <property type="component" value="Unassembled WGS sequence"/>
</dbReference>
<comment type="caution">
    <text evidence="8">The sequence shown here is derived from an EMBL/GenBank/DDBJ whole genome shotgun (WGS) entry which is preliminary data.</text>
</comment>
<evidence type="ECO:0000313" key="9">
    <source>
        <dbReference type="Proteomes" id="UP001385951"/>
    </source>
</evidence>
<gene>
    <name evidence="8" type="primary">YIPF5</name>
    <name evidence="8" type="ORF">QCA50_004364</name>
</gene>
<evidence type="ECO:0000256" key="5">
    <source>
        <dbReference type="ARBA" id="ARBA00023136"/>
    </source>
</evidence>
<evidence type="ECO:0000259" key="7">
    <source>
        <dbReference type="Pfam" id="PF04893"/>
    </source>
</evidence>
<feature type="transmembrane region" description="Helical" evidence="6">
    <location>
        <begin position="150"/>
        <end position="170"/>
    </location>
</feature>
<evidence type="ECO:0000256" key="2">
    <source>
        <dbReference type="ARBA" id="ARBA00010596"/>
    </source>
</evidence>
<dbReference type="GO" id="GO:0048280">
    <property type="term" value="P:vesicle fusion with Golgi apparatus"/>
    <property type="evidence" value="ECO:0007669"/>
    <property type="project" value="TreeGrafter"/>
</dbReference>
<dbReference type="GO" id="GO:0005802">
    <property type="term" value="C:trans-Golgi network"/>
    <property type="evidence" value="ECO:0007669"/>
    <property type="project" value="TreeGrafter"/>
</dbReference>
<keyword evidence="9" id="KW-1185">Reference proteome</keyword>
<organism evidence="8 9">
    <name type="scientific">Cerrena zonata</name>
    <dbReference type="NCBI Taxonomy" id="2478898"/>
    <lineage>
        <taxon>Eukaryota</taxon>
        <taxon>Fungi</taxon>
        <taxon>Dikarya</taxon>
        <taxon>Basidiomycota</taxon>
        <taxon>Agaricomycotina</taxon>
        <taxon>Agaricomycetes</taxon>
        <taxon>Polyporales</taxon>
        <taxon>Cerrenaceae</taxon>
        <taxon>Cerrena</taxon>
    </lineage>
</organism>
<evidence type="ECO:0000256" key="1">
    <source>
        <dbReference type="ARBA" id="ARBA00004141"/>
    </source>
</evidence>
<dbReference type="EMBL" id="JASBNA010000004">
    <property type="protein sequence ID" value="KAK7692731.1"/>
    <property type="molecule type" value="Genomic_DNA"/>
</dbReference>
<dbReference type="PANTHER" id="PTHR21236">
    <property type="entry name" value="GOLGI MEMBRANE PROTEIN YIP1"/>
    <property type="match status" value="1"/>
</dbReference>